<evidence type="ECO:0000313" key="2">
    <source>
        <dbReference type="EMBL" id="KAG0285195.1"/>
    </source>
</evidence>
<keyword evidence="3" id="KW-1185">Reference proteome</keyword>
<feature type="region of interest" description="Disordered" evidence="1">
    <location>
        <begin position="162"/>
        <end position="185"/>
    </location>
</feature>
<proteinExistence type="predicted"/>
<evidence type="ECO:0008006" key="4">
    <source>
        <dbReference type="Google" id="ProtNLM"/>
    </source>
</evidence>
<protein>
    <recommendedName>
        <fullName evidence="4">RNI-like protein</fullName>
    </recommendedName>
</protein>
<dbReference type="Gene3D" id="3.80.10.10">
    <property type="entry name" value="Ribonuclease Inhibitor"/>
    <property type="match status" value="1"/>
</dbReference>
<dbReference type="InterPro" id="IPR032675">
    <property type="entry name" value="LRR_dom_sf"/>
</dbReference>
<evidence type="ECO:0000313" key="3">
    <source>
        <dbReference type="Proteomes" id="UP000823405"/>
    </source>
</evidence>
<dbReference type="EMBL" id="JAAAIN010003552">
    <property type="protein sequence ID" value="KAG0285195.1"/>
    <property type="molecule type" value="Genomic_DNA"/>
</dbReference>
<dbReference type="Proteomes" id="UP000823405">
    <property type="component" value="Unassembled WGS sequence"/>
</dbReference>
<organism evidence="2 3">
    <name type="scientific">Linnemannia gamsii</name>
    <dbReference type="NCBI Taxonomy" id="64522"/>
    <lineage>
        <taxon>Eukaryota</taxon>
        <taxon>Fungi</taxon>
        <taxon>Fungi incertae sedis</taxon>
        <taxon>Mucoromycota</taxon>
        <taxon>Mortierellomycotina</taxon>
        <taxon>Mortierellomycetes</taxon>
        <taxon>Mortierellales</taxon>
        <taxon>Mortierellaceae</taxon>
        <taxon>Linnemannia</taxon>
    </lineage>
</organism>
<comment type="caution">
    <text evidence="2">The sequence shown here is derived from an EMBL/GenBank/DDBJ whole genome shotgun (WGS) entry which is preliminary data.</text>
</comment>
<dbReference type="AlphaFoldDB" id="A0A9P6QMH3"/>
<evidence type="ECO:0000256" key="1">
    <source>
        <dbReference type="SAM" id="MobiDB-lite"/>
    </source>
</evidence>
<dbReference type="SUPFAM" id="SSF52047">
    <property type="entry name" value="RNI-like"/>
    <property type="match status" value="1"/>
</dbReference>
<accession>A0A9P6QMH3</accession>
<gene>
    <name evidence="2" type="ORF">BGZ97_007901</name>
</gene>
<name>A0A9P6QMH3_9FUNG</name>
<sequence length="551" mass="62430">MDHRHQHWLIWQSRVLSAFKAGALKRNGRLIRRLDVQNHQILFALVSQDTLGGETVTGLREFVVPGTSPSSIFSPTPVRFPAFSLPSQNMNKQEQQQNKEKDDAVRKALATILRRNQNLRYVSINGNMLSDGGKVFEEVMDALSPGLEHLVIRDWWVMSDEEFDQPDPNDNNNNTASTIDNGDSARASLPLMPPSSLIPTPYLPCLRRLDIIHCSVPNRILNELLKCCGNNLETLHIFKYTGLSISTLSSSIRDHCPTLVILVVLHWYPNSDREIADLIDASRRGWKTLCIPVSHHSKSCFGPLATAALLKHTATLENLRLEGHEGLGSKAIQVLLSSSPLLRRFAGVARDRFYGRSLQLDARDIGISPWVCLSLESLKVQICSVPRPEVISRTNGRPLPKKRLSSTETARIYNEDVQLKVYEQLGHLTRLRELVLGMDDVDLLEEVRIAEEANEGEYYDSGGEEDNGVQTGYQYDCLDMSVSSGMDRMWRLKDLRSVIVKGMATQFWREEHQSWVRAHWPMMLTTQGGGGNDRDRYKDPFWLQYGIPEYM</sequence>
<reference evidence="2" key="1">
    <citation type="journal article" date="2020" name="Fungal Divers.">
        <title>Resolving the Mortierellaceae phylogeny through synthesis of multi-gene phylogenetics and phylogenomics.</title>
        <authorList>
            <person name="Vandepol N."/>
            <person name="Liber J."/>
            <person name="Desiro A."/>
            <person name="Na H."/>
            <person name="Kennedy M."/>
            <person name="Barry K."/>
            <person name="Grigoriev I.V."/>
            <person name="Miller A.N."/>
            <person name="O'Donnell K."/>
            <person name="Stajich J.E."/>
            <person name="Bonito G."/>
        </authorList>
    </citation>
    <scope>NUCLEOTIDE SEQUENCE</scope>
    <source>
        <strain evidence="2">NVP60</strain>
    </source>
</reference>
<dbReference type="OrthoDB" id="2338066at2759"/>